<gene>
    <name evidence="1" type="ORF">DRF65_26465</name>
</gene>
<dbReference type="Proteomes" id="UP000256686">
    <property type="component" value="Unassembled WGS sequence"/>
</dbReference>
<evidence type="ECO:0000313" key="1">
    <source>
        <dbReference type="EMBL" id="REC59369.1"/>
    </source>
</evidence>
<comment type="caution">
    <text evidence="1">The sequence shown here is derived from an EMBL/GenBank/DDBJ whole genome shotgun (WGS) entry which is preliminary data.</text>
</comment>
<sequence length="63" mass="7494">MAGLNVEICSGTIKKMEEKDSIKIRIDKIYFCMLNKQFDILVRLQLLYFSIKKLQLTKREKIL</sequence>
<organism evidence="1 2">
    <name type="scientific">Chryseobacterium pennae</name>
    <dbReference type="NCBI Taxonomy" id="2258962"/>
    <lineage>
        <taxon>Bacteria</taxon>
        <taxon>Pseudomonadati</taxon>
        <taxon>Bacteroidota</taxon>
        <taxon>Flavobacteriia</taxon>
        <taxon>Flavobacteriales</taxon>
        <taxon>Weeksellaceae</taxon>
        <taxon>Chryseobacterium group</taxon>
        <taxon>Chryseobacterium</taxon>
    </lineage>
</organism>
<dbReference type="EMBL" id="QNVT01000040">
    <property type="protein sequence ID" value="REC59369.1"/>
    <property type="molecule type" value="Genomic_DNA"/>
</dbReference>
<proteinExistence type="predicted"/>
<reference evidence="2" key="1">
    <citation type="submission" date="2018-06" db="EMBL/GenBank/DDBJ databases">
        <authorList>
            <person name="Lum Nde A."/>
            <person name="Hugo C."/>
        </authorList>
    </citation>
    <scope>NUCLEOTIDE SEQUENCE [LARGE SCALE GENOMIC DNA]</scope>
    <source>
        <strain evidence="2">1_F178</strain>
    </source>
</reference>
<accession>A0A3D9C0T7</accession>
<name>A0A3D9C0T7_9FLAO</name>
<protein>
    <submittedName>
        <fullName evidence="1">Uncharacterized protein</fullName>
    </submittedName>
</protein>
<keyword evidence="2" id="KW-1185">Reference proteome</keyword>
<evidence type="ECO:0000313" key="2">
    <source>
        <dbReference type="Proteomes" id="UP000256686"/>
    </source>
</evidence>
<dbReference type="AlphaFoldDB" id="A0A3D9C0T7"/>